<reference evidence="6" key="1">
    <citation type="submission" date="2021-02" db="EMBL/GenBank/DDBJ databases">
        <authorList>
            <person name="Nowell W R."/>
        </authorList>
    </citation>
    <scope>NUCLEOTIDE SEQUENCE</scope>
</reference>
<keyword evidence="1 3" id="KW-0863">Zinc-finger</keyword>
<keyword evidence="4" id="KW-0175">Coiled coil</keyword>
<protein>
    <recommendedName>
        <fullName evidence="5">RING-type domain-containing protein</fullName>
    </recommendedName>
</protein>
<dbReference type="InterPro" id="IPR013083">
    <property type="entry name" value="Znf_RING/FYVE/PHD"/>
</dbReference>
<feature type="domain" description="RING-type" evidence="5">
    <location>
        <begin position="18"/>
        <end position="57"/>
    </location>
</feature>
<keyword evidence="1 3" id="KW-0479">Metal-binding</keyword>
<evidence type="ECO:0000256" key="4">
    <source>
        <dbReference type="SAM" id="Coils"/>
    </source>
</evidence>
<dbReference type="SUPFAM" id="SSF57850">
    <property type="entry name" value="RING/U-box"/>
    <property type="match status" value="1"/>
</dbReference>
<sequence length="279" mass="32151">MVGIDARNKQILETKYICPVCSLILRDPVQLTECGHRQCQTCLNAEQETIIKCRQCQSETLRSDKHLDQSHSNLKCEYCGEQFNSVNRFNEHKVFECQQLIIDCILKDFGCNKPIIRAKVKDHYLTQQHQRAILNVVRQLLSQLNDRQMVNDISRTTTAGTLNPAVVQLEELHEMLDILVGSIETLTNDEKHLTNESLQMQITLPTLIEELSKVKLSIEESNSFLEGVKHNQDILNQDLSSLQEKINDLQCISYDGTLVWKIINFQEKMSKLNSYSYPQ</sequence>
<dbReference type="GO" id="GO:0008270">
    <property type="term" value="F:zinc ion binding"/>
    <property type="evidence" value="ECO:0007669"/>
    <property type="project" value="UniProtKB-KW"/>
</dbReference>
<evidence type="ECO:0000259" key="5">
    <source>
        <dbReference type="PROSITE" id="PS50089"/>
    </source>
</evidence>
<evidence type="ECO:0000256" key="1">
    <source>
        <dbReference type="ARBA" id="ARBA00022771"/>
    </source>
</evidence>
<dbReference type="AlphaFoldDB" id="A0A820BCR2"/>
<dbReference type="PROSITE" id="PS50089">
    <property type="entry name" value="ZF_RING_2"/>
    <property type="match status" value="1"/>
</dbReference>
<name>A0A820BCR2_9BILA</name>
<gene>
    <name evidence="6" type="ORF">FNK824_LOCUS36151</name>
</gene>
<organism evidence="6 7">
    <name type="scientific">Rotaria sordida</name>
    <dbReference type="NCBI Taxonomy" id="392033"/>
    <lineage>
        <taxon>Eukaryota</taxon>
        <taxon>Metazoa</taxon>
        <taxon>Spiralia</taxon>
        <taxon>Gnathifera</taxon>
        <taxon>Rotifera</taxon>
        <taxon>Eurotatoria</taxon>
        <taxon>Bdelloidea</taxon>
        <taxon>Philodinida</taxon>
        <taxon>Philodinidae</taxon>
        <taxon>Rotaria</taxon>
    </lineage>
</organism>
<dbReference type="Proteomes" id="UP000663874">
    <property type="component" value="Unassembled WGS sequence"/>
</dbReference>
<evidence type="ECO:0000256" key="2">
    <source>
        <dbReference type="ARBA" id="ARBA00022833"/>
    </source>
</evidence>
<keyword evidence="2" id="KW-0862">Zinc</keyword>
<comment type="caution">
    <text evidence="6">The sequence shown here is derived from an EMBL/GenBank/DDBJ whole genome shotgun (WGS) entry which is preliminary data.</text>
</comment>
<evidence type="ECO:0000256" key="3">
    <source>
        <dbReference type="PROSITE-ProRule" id="PRU00175"/>
    </source>
</evidence>
<evidence type="ECO:0000313" key="6">
    <source>
        <dbReference type="EMBL" id="CAF4198796.1"/>
    </source>
</evidence>
<dbReference type="EMBL" id="CAJOBE010016279">
    <property type="protein sequence ID" value="CAF4198796.1"/>
    <property type="molecule type" value="Genomic_DNA"/>
</dbReference>
<dbReference type="Gene3D" id="3.30.40.10">
    <property type="entry name" value="Zinc/RING finger domain, C3HC4 (zinc finger)"/>
    <property type="match status" value="1"/>
</dbReference>
<proteinExistence type="predicted"/>
<accession>A0A820BCR2</accession>
<dbReference type="InterPro" id="IPR001841">
    <property type="entry name" value="Znf_RING"/>
</dbReference>
<evidence type="ECO:0000313" key="7">
    <source>
        <dbReference type="Proteomes" id="UP000663874"/>
    </source>
</evidence>
<feature type="coiled-coil region" evidence="4">
    <location>
        <begin position="225"/>
        <end position="252"/>
    </location>
</feature>